<feature type="region of interest" description="Disordered" evidence="1">
    <location>
        <begin position="45"/>
        <end position="77"/>
    </location>
</feature>
<evidence type="ECO:0000313" key="2">
    <source>
        <dbReference type="EMBL" id="QGM96452.1"/>
    </source>
</evidence>
<evidence type="ECO:0000256" key="1">
    <source>
        <dbReference type="SAM" id="MobiDB-lite"/>
    </source>
</evidence>
<evidence type="ECO:0000313" key="3">
    <source>
        <dbReference type="Proteomes" id="UP000422569"/>
    </source>
</evidence>
<dbReference type="Proteomes" id="UP000422569">
    <property type="component" value="Chromosome"/>
</dbReference>
<keyword evidence="3" id="KW-1185">Reference proteome</keyword>
<name>A0A6B8M2H9_9HYPH</name>
<organism evidence="2 3">
    <name type="scientific">Methylocystis parvus</name>
    <dbReference type="NCBI Taxonomy" id="134"/>
    <lineage>
        <taxon>Bacteria</taxon>
        <taxon>Pseudomonadati</taxon>
        <taxon>Pseudomonadota</taxon>
        <taxon>Alphaproteobacteria</taxon>
        <taxon>Hyphomicrobiales</taxon>
        <taxon>Methylocystaceae</taxon>
        <taxon>Methylocystis</taxon>
    </lineage>
</organism>
<proteinExistence type="predicted"/>
<gene>
    <name evidence="2" type="ORF">F7D14_02450</name>
</gene>
<reference evidence="2 3" key="1">
    <citation type="submission" date="2019-09" db="EMBL/GenBank/DDBJ databases">
        <title>Isolation and complete genome sequencing of Methylocystis species.</title>
        <authorList>
            <person name="Rumah B.L."/>
            <person name="Stead C.E."/>
            <person name="Stevens B.C."/>
            <person name="Minton N.P."/>
            <person name="Grosse-Honebrink A."/>
            <person name="Zhang Y."/>
        </authorList>
    </citation>
    <scope>NUCLEOTIDE SEQUENCE [LARGE SCALE GENOMIC DNA]</scope>
    <source>
        <strain evidence="2 3">BRCS2</strain>
    </source>
</reference>
<sequence length="77" mass="8318">MIRGFDRPYPFRLSSTVIASEAKQSRATSRLWIASSLALLAMTGRSGLNAPHPSSSPRARRHGAARSCERQEAAPAP</sequence>
<dbReference type="AlphaFoldDB" id="A0A6B8M2H9"/>
<accession>A0A6B8M2H9</accession>
<dbReference type="KEGG" id="mpar:F7D14_02450"/>
<feature type="compositionally biased region" description="Basic and acidic residues" evidence="1">
    <location>
        <begin position="67"/>
        <end position="77"/>
    </location>
</feature>
<dbReference type="EMBL" id="CP044331">
    <property type="protein sequence ID" value="QGM96452.1"/>
    <property type="molecule type" value="Genomic_DNA"/>
</dbReference>
<protein>
    <submittedName>
        <fullName evidence="2">Uncharacterized protein</fullName>
    </submittedName>
</protein>